<comment type="similarity">
    <text evidence="3">Belongs to the prokaryotic Ku family.</text>
</comment>
<dbReference type="CDD" id="cd00789">
    <property type="entry name" value="KU_like"/>
    <property type="match status" value="1"/>
</dbReference>
<evidence type="ECO:0000313" key="7">
    <source>
        <dbReference type="Proteomes" id="UP000663792"/>
    </source>
</evidence>
<dbReference type="Proteomes" id="UP000663792">
    <property type="component" value="Unassembled WGS sequence"/>
</dbReference>
<dbReference type="GO" id="GO:0006303">
    <property type="term" value="P:double-strand break repair via nonhomologous end joining"/>
    <property type="evidence" value="ECO:0007669"/>
    <property type="project" value="UniProtKB-UniRule"/>
</dbReference>
<dbReference type="InterPro" id="IPR016194">
    <property type="entry name" value="SPOC-like_C_dom_sf"/>
</dbReference>
<gene>
    <name evidence="3" type="primary">ku</name>
    <name evidence="6" type="ORF">JL106_13900</name>
</gene>
<feature type="domain" description="Ku" evidence="5">
    <location>
        <begin position="53"/>
        <end position="184"/>
    </location>
</feature>
<keyword evidence="3" id="KW-0227">DNA damage</keyword>
<feature type="compositionally biased region" description="Low complexity" evidence="4">
    <location>
        <begin position="262"/>
        <end position="282"/>
    </location>
</feature>
<dbReference type="SMART" id="SM00559">
    <property type="entry name" value="Ku78"/>
    <property type="match status" value="1"/>
</dbReference>
<dbReference type="SUPFAM" id="SSF100939">
    <property type="entry name" value="SPOC domain-like"/>
    <property type="match status" value="1"/>
</dbReference>
<dbReference type="AlphaFoldDB" id="A0A939C2R4"/>
<evidence type="ECO:0000313" key="6">
    <source>
        <dbReference type="EMBL" id="MBM9468372.1"/>
    </source>
</evidence>
<evidence type="ECO:0000256" key="3">
    <source>
        <dbReference type="HAMAP-Rule" id="MF_01875"/>
    </source>
</evidence>
<dbReference type="GO" id="GO:0003690">
    <property type="term" value="F:double-stranded DNA binding"/>
    <property type="evidence" value="ECO:0007669"/>
    <property type="project" value="UniProtKB-UniRule"/>
</dbReference>
<dbReference type="Gene3D" id="2.40.290.10">
    <property type="match status" value="1"/>
</dbReference>
<dbReference type="HAMAP" id="MF_01875">
    <property type="entry name" value="Prokaryotic_Ku"/>
    <property type="match status" value="1"/>
</dbReference>
<dbReference type="PIRSF" id="PIRSF006493">
    <property type="entry name" value="Prok_Ku"/>
    <property type="match status" value="1"/>
</dbReference>
<dbReference type="InterPro" id="IPR009187">
    <property type="entry name" value="Prok_Ku"/>
</dbReference>
<evidence type="ECO:0000256" key="4">
    <source>
        <dbReference type="SAM" id="MobiDB-lite"/>
    </source>
</evidence>
<sequence length="321" mass="35044">MARAIWTGVLSFGLVSVPVGLYSATSEHEIRFHQFEAGTTDRIRYQRVNERTGKEVDYADIVRGTEVGEDGELVLLDQDELDSVAPGRSRSLDIETFVDLEDIDPIHYQKTYYLGPATPESAKVYGLLRDAMARTDRAAIGSFVMRGKEYLATVRADGDLLLLHTMFFADEIRDAGQELPELPKSGKAGSKELKMAQQLIESMTGRWDPEDYRDTYTDRVAKLVRDKAKGRTAKAAKAAPEPTEVVDLLEALRRSVQGSKGGSSKSSSRSTSARKSTSGTGAKRSTSGSTAKQSTAKQSTTGTSRKSTTAKSSSRRSKKAS</sequence>
<comment type="function">
    <text evidence="3">With LigD forms a non-homologous end joining (NHEJ) DNA repair enzyme, which repairs dsDNA breaks with reduced fidelity. Binds linear dsDNA with 5'- and 3'- overhangs but not closed circular dsDNA nor ssDNA. Recruits and stimulates the ligase activity of LigD.</text>
</comment>
<keyword evidence="2 3" id="KW-0233">DNA recombination</keyword>
<feature type="compositionally biased region" description="Low complexity" evidence="4">
    <location>
        <begin position="299"/>
        <end position="312"/>
    </location>
</feature>
<accession>A0A939C2R4</accession>
<protein>
    <recommendedName>
        <fullName evidence="3">Non-homologous end joining protein Ku</fullName>
    </recommendedName>
</protein>
<keyword evidence="1 3" id="KW-0238">DNA-binding</keyword>
<proteinExistence type="inferred from homology"/>
<evidence type="ECO:0000256" key="2">
    <source>
        <dbReference type="ARBA" id="ARBA00023172"/>
    </source>
</evidence>
<keyword evidence="7" id="KW-1185">Reference proteome</keyword>
<dbReference type="PANTHER" id="PTHR41251:SF1">
    <property type="entry name" value="NON-HOMOLOGOUS END JOINING PROTEIN KU"/>
    <property type="match status" value="1"/>
</dbReference>
<dbReference type="GO" id="GO:0006310">
    <property type="term" value="P:DNA recombination"/>
    <property type="evidence" value="ECO:0007669"/>
    <property type="project" value="UniProtKB-KW"/>
</dbReference>
<reference evidence="6" key="1">
    <citation type="submission" date="2021-01" db="EMBL/GenBank/DDBJ databases">
        <title>YIM 132084 draft genome.</title>
        <authorList>
            <person name="An D."/>
        </authorList>
    </citation>
    <scope>NUCLEOTIDE SEQUENCE</scope>
    <source>
        <strain evidence="6">YIM 132084</strain>
    </source>
</reference>
<comment type="subunit">
    <text evidence="3">Homodimer. Interacts with LigD.</text>
</comment>
<feature type="compositionally biased region" description="Polar residues" evidence="4">
    <location>
        <begin position="283"/>
        <end position="298"/>
    </location>
</feature>
<dbReference type="InterPro" id="IPR006164">
    <property type="entry name" value="DNA_bd_Ku70/Ku80"/>
</dbReference>
<dbReference type="EMBL" id="JAERWK010000017">
    <property type="protein sequence ID" value="MBM9468372.1"/>
    <property type="molecule type" value="Genomic_DNA"/>
</dbReference>
<dbReference type="PANTHER" id="PTHR41251">
    <property type="entry name" value="NON-HOMOLOGOUS END JOINING PROTEIN KU"/>
    <property type="match status" value="1"/>
</dbReference>
<dbReference type="Pfam" id="PF02735">
    <property type="entry name" value="Ku"/>
    <property type="match status" value="1"/>
</dbReference>
<organism evidence="6 7">
    <name type="scientific">Nakamurella leprariae</name>
    <dbReference type="NCBI Taxonomy" id="2803911"/>
    <lineage>
        <taxon>Bacteria</taxon>
        <taxon>Bacillati</taxon>
        <taxon>Actinomycetota</taxon>
        <taxon>Actinomycetes</taxon>
        <taxon>Nakamurellales</taxon>
        <taxon>Nakamurellaceae</taxon>
        <taxon>Nakamurella</taxon>
    </lineage>
</organism>
<evidence type="ECO:0000256" key="1">
    <source>
        <dbReference type="ARBA" id="ARBA00023125"/>
    </source>
</evidence>
<evidence type="ECO:0000259" key="5">
    <source>
        <dbReference type="SMART" id="SM00559"/>
    </source>
</evidence>
<keyword evidence="3" id="KW-0234">DNA repair</keyword>
<name>A0A939C2R4_9ACTN</name>
<feature type="region of interest" description="Disordered" evidence="4">
    <location>
        <begin position="254"/>
        <end position="321"/>
    </location>
</feature>
<comment type="caution">
    <text evidence="6">The sequence shown here is derived from an EMBL/GenBank/DDBJ whole genome shotgun (WGS) entry which is preliminary data.</text>
</comment>
<dbReference type="RefSeq" id="WP_205261331.1">
    <property type="nucleotide sequence ID" value="NZ_JAERWK010000017.1"/>
</dbReference>
<dbReference type="NCBIfam" id="TIGR02772">
    <property type="entry name" value="Ku_bact"/>
    <property type="match status" value="1"/>
</dbReference>